<proteinExistence type="predicted"/>
<dbReference type="InParanoid" id="A0A0C3F0Z8"/>
<dbReference type="AlphaFoldDB" id="A0A0C3F0Z8"/>
<keyword evidence="2" id="KW-1185">Reference proteome</keyword>
<reference evidence="2" key="2">
    <citation type="submission" date="2015-01" db="EMBL/GenBank/DDBJ databases">
        <title>Evolutionary Origins and Diversification of the Mycorrhizal Mutualists.</title>
        <authorList>
            <consortium name="DOE Joint Genome Institute"/>
            <consortium name="Mycorrhizal Genomics Consortium"/>
            <person name="Kohler A."/>
            <person name="Kuo A."/>
            <person name="Nagy L.G."/>
            <person name="Floudas D."/>
            <person name="Copeland A."/>
            <person name="Barry K.W."/>
            <person name="Cichocki N."/>
            <person name="Veneault-Fourrey C."/>
            <person name="LaButti K."/>
            <person name="Lindquist E.A."/>
            <person name="Lipzen A."/>
            <person name="Lundell T."/>
            <person name="Morin E."/>
            <person name="Murat C."/>
            <person name="Riley R."/>
            <person name="Ohm R."/>
            <person name="Sun H."/>
            <person name="Tunlid A."/>
            <person name="Henrissat B."/>
            <person name="Grigoriev I.V."/>
            <person name="Hibbett D.S."/>
            <person name="Martin F."/>
        </authorList>
    </citation>
    <scope>NUCLEOTIDE SEQUENCE [LARGE SCALE GENOMIC DNA]</scope>
    <source>
        <strain evidence="2">F 1598</strain>
    </source>
</reference>
<organism evidence="1 2">
    <name type="scientific">Piloderma croceum (strain F 1598)</name>
    <dbReference type="NCBI Taxonomy" id="765440"/>
    <lineage>
        <taxon>Eukaryota</taxon>
        <taxon>Fungi</taxon>
        <taxon>Dikarya</taxon>
        <taxon>Basidiomycota</taxon>
        <taxon>Agaricomycotina</taxon>
        <taxon>Agaricomycetes</taxon>
        <taxon>Agaricomycetidae</taxon>
        <taxon>Atheliales</taxon>
        <taxon>Atheliaceae</taxon>
        <taxon>Piloderma</taxon>
    </lineage>
</organism>
<name>A0A0C3F0Z8_PILCF</name>
<reference evidence="1 2" key="1">
    <citation type="submission" date="2014-04" db="EMBL/GenBank/DDBJ databases">
        <authorList>
            <consortium name="DOE Joint Genome Institute"/>
            <person name="Kuo A."/>
            <person name="Tarkka M."/>
            <person name="Buscot F."/>
            <person name="Kohler A."/>
            <person name="Nagy L.G."/>
            <person name="Floudas D."/>
            <person name="Copeland A."/>
            <person name="Barry K.W."/>
            <person name="Cichocki N."/>
            <person name="Veneault-Fourrey C."/>
            <person name="LaButti K."/>
            <person name="Lindquist E.A."/>
            <person name="Lipzen A."/>
            <person name="Lundell T."/>
            <person name="Morin E."/>
            <person name="Murat C."/>
            <person name="Sun H."/>
            <person name="Tunlid A."/>
            <person name="Henrissat B."/>
            <person name="Grigoriev I.V."/>
            <person name="Hibbett D.S."/>
            <person name="Martin F."/>
            <person name="Nordberg H.P."/>
            <person name="Cantor M.N."/>
            <person name="Hua S.X."/>
        </authorList>
    </citation>
    <scope>NUCLEOTIDE SEQUENCE [LARGE SCALE GENOMIC DNA]</scope>
    <source>
        <strain evidence="1 2">F 1598</strain>
    </source>
</reference>
<dbReference type="EMBL" id="KN833078">
    <property type="protein sequence ID" value="KIM73591.1"/>
    <property type="molecule type" value="Genomic_DNA"/>
</dbReference>
<evidence type="ECO:0000313" key="1">
    <source>
        <dbReference type="EMBL" id="KIM73591.1"/>
    </source>
</evidence>
<dbReference type="HOGENOM" id="CLU_2210978_0_0_1"/>
<dbReference type="Proteomes" id="UP000054166">
    <property type="component" value="Unassembled WGS sequence"/>
</dbReference>
<evidence type="ECO:0000313" key="2">
    <source>
        <dbReference type="Proteomes" id="UP000054166"/>
    </source>
</evidence>
<gene>
    <name evidence="1" type="ORF">PILCRDRAFT_724139</name>
</gene>
<accession>A0A0C3F0Z8</accession>
<sequence length="107" mass="11632">MIGGVPTAFDFNKFVIGVCDHVITTTGPEDLVLQSNPNPLNNDAHVFTLVVGTHRYATFDLSCSASPHSRIFVDEQPCDHPNPDDCPNESKLNGAFAIQPELQSHAE</sequence>
<protein>
    <submittedName>
        <fullName evidence="1">Uncharacterized protein</fullName>
    </submittedName>
</protein>